<keyword evidence="2" id="KW-1185">Reference proteome</keyword>
<sequence>MQGKNAVQNPRKILANSMGFFRILEKAKTTANTAVSRGSLFLIRNSNMLEMETVGVEPTSRGIAT</sequence>
<proteinExistence type="predicted"/>
<protein>
    <submittedName>
        <fullName evidence="1">Uncharacterized protein</fullName>
    </submittedName>
</protein>
<name>A0ABQ7HBK0_GEOSE</name>
<dbReference type="Proteomes" id="UP000773850">
    <property type="component" value="Unassembled WGS sequence"/>
</dbReference>
<evidence type="ECO:0000313" key="2">
    <source>
        <dbReference type="Proteomes" id="UP000773850"/>
    </source>
</evidence>
<organism evidence="1 2">
    <name type="scientific">Geobacillus stearothermophilus</name>
    <name type="common">Bacillus stearothermophilus</name>
    <dbReference type="NCBI Taxonomy" id="1422"/>
    <lineage>
        <taxon>Bacteria</taxon>
        <taxon>Bacillati</taxon>
        <taxon>Bacillota</taxon>
        <taxon>Bacilli</taxon>
        <taxon>Bacillales</taxon>
        <taxon>Anoxybacillaceae</taxon>
        <taxon>Geobacillus</taxon>
    </lineage>
</organism>
<evidence type="ECO:0000313" key="1">
    <source>
        <dbReference type="EMBL" id="KAF6509550.1"/>
    </source>
</evidence>
<reference evidence="1 2" key="1">
    <citation type="submission" date="2016-03" db="EMBL/GenBank/DDBJ databases">
        <title>Spore heat resistance.</title>
        <authorList>
            <person name="Boekhorst J."/>
            <person name="Berendsen E.M."/>
            <person name="Wells-Bennik M.H."/>
            <person name="Kuipers O.P."/>
        </authorList>
    </citation>
    <scope>NUCLEOTIDE SEQUENCE [LARGE SCALE GENOMIC DNA]</scope>
    <source>
        <strain evidence="1 2">GS8</strain>
    </source>
</reference>
<dbReference type="EMBL" id="LUCS01000030">
    <property type="protein sequence ID" value="KAF6509550.1"/>
    <property type="molecule type" value="Genomic_DNA"/>
</dbReference>
<comment type="caution">
    <text evidence="1">The sequence shown here is derived from an EMBL/GenBank/DDBJ whole genome shotgun (WGS) entry which is preliminary data.</text>
</comment>
<gene>
    <name evidence="1" type="ORF">GS8_3081</name>
</gene>
<accession>A0ABQ7HBK0</accession>